<feature type="compositionally biased region" description="Polar residues" evidence="1">
    <location>
        <begin position="1"/>
        <end position="11"/>
    </location>
</feature>
<proteinExistence type="predicted"/>
<feature type="compositionally biased region" description="Basic and acidic residues" evidence="1">
    <location>
        <begin position="283"/>
        <end position="295"/>
    </location>
</feature>
<dbReference type="AlphaFoldDB" id="A0A6A2XP12"/>
<evidence type="ECO:0000313" key="2">
    <source>
        <dbReference type="EMBL" id="KAE8668675.1"/>
    </source>
</evidence>
<dbReference type="Proteomes" id="UP000436088">
    <property type="component" value="Unassembled WGS sequence"/>
</dbReference>
<feature type="compositionally biased region" description="Basic residues" evidence="1">
    <location>
        <begin position="70"/>
        <end position="83"/>
    </location>
</feature>
<sequence length="414" mass="45418">MMSQDGASIPSTIKGLPQQQPNPNPNPVKRKRKRNFPGTPGKFSKGPELTTPQERPQSSMEAEEKMQQRSQKKKFTSAPKRRAFTTTRRELSETSPESRSTSAVNTARRNGSVRNVRRNTQFSRIGKLIARFVALESIDATVELSFPAEESARFSSVPSTVNNPVAAFTNDLINGANNNNAMHQFSSVFKQEFGGGLELVDNVNSNVQKPQPRPQSWLDQANPFGVPNNAFLAPKSTSLPDLGMPPMNMFGLFSQTQTQWLSSKYPDDDASSFPGANLNMSELRPKQEEENKGDLSESITSLYSNNNLQQNEAHTHMSATALLQKAAQLGSTRSNPTIFNNTGFGLMSSLSESENINKLVSSLSSTQGAVTNSNEVESSLTRDFLGVGGESNRSLLQQHELVKFASMGSIQPWN</sequence>
<reference evidence="2" key="1">
    <citation type="submission" date="2019-09" db="EMBL/GenBank/DDBJ databases">
        <title>Draft genome information of white flower Hibiscus syriacus.</title>
        <authorList>
            <person name="Kim Y.-M."/>
        </authorList>
    </citation>
    <scope>NUCLEOTIDE SEQUENCE [LARGE SCALE GENOMIC DNA]</scope>
    <source>
        <strain evidence="2">YM2019G1</strain>
    </source>
</reference>
<gene>
    <name evidence="2" type="ORF">F3Y22_tig00112289pilonHSYRG00208</name>
</gene>
<evidence type="ECO:0000313" key="3">
    <source>
        <dbReference type="Proteomes" id="UP000436088"/>
    </source>
</evidence>
<evidence type="ECO:0000256" key="1">
    <source>
        <dbReference type="SAM" id="MobiDB-lite"/>
    </source>
</evidence>
<feature type="region of interest" description="Disordered" evidence="1">
    <location>
        <begin position="1"/>
        <end position="112"/>
    </location>
</feature>
<organism evidence="2 3">
    <name type="scientific">Hibiscus syriacus</name>
    <name type="common">Rose of Sharon</name>
    <dbReference type="NCBI Taxonomy" id="106335"/>
    <lineage>
        <taxon>Eukaryota</taxon>
        <taxon>Viridiplantae</taxon>
        <taxon>Streptophyta</taxon>
        <taxon>Embryophyta</taxon>
        <taxon>Tracheophyta</taxon>
        <taxon>Spermatophyta</taxon>
        <taxon>Magnoliopsida</taxon>
        <taxon>eudicotyledons</taxon>
        <taxon>Gunneridae</taxon>
        <taxon>Pentapetalae</taxon>
        <taxon>rosids</taxon>
        <taxon>malvids</taxon>
        <taxon>Malvales</taxon>
        <taxon>Malvaceae</taxon>
        <taxon>Malvoideae</taxon>
        <taxon>Hibiscus</taxon>
    </lineage>
</organism>
<feature type="compositionally biased region" description="Polar residues" evidence="1">
    <location>
        <begin position="93"/>
        <end position="107"/>
    </location>
</feature>
<keyword evidence="3" id="KW-1185">Reference proteome</keyword>
<accession>A0A6A2XP12</accession>
<dbReference type="EMBL" id="VEPZ02001544">
    <property type="protein sequence ID" value="KAE8668675.1"/>
    <property type="molecule type" value="Genomic_DNA"/>
</dbReference>
<name>A0A6A2XP12_HIBSY</name>
<feature type="compositionally biased region" description="Polar residues" evidence="1">
    <location>
        <begin position="50"/>
        <end position="60"/>
    </location>
</feature>
<comment type="caution">
    <text evidence="2">The sequence shown here is derived from an EMBL/GenBank/DDBJ whole genome shotgun (WGS) entry which is preliminary data.</text>
</comment>
<feature type="region of interest" description="Disordered" evidence="1">
    <location>
        <begin position="264"/>
        <end position="296"/>
    </location>
</feature>
<protein>
    <submittedName>
        <fullName evidence="2">NAC domain containing protein 25</fullName>
    </submittedName>
</protein>